<reference evidence="1 2" key="1">
    <citation type="submission" date="2021-06" db="EMBL/GenBank/DDBJ databases">
        <authorList>
            <person name="Kallberg Y."/>
            <person name="Tangrot J."/>
            <person name="Rosling A."/>
        </authorList>
    </citation>
    <scope>NUCLEOTIDE SEQUENCE [LARGE SCALE GENOMIC DNA]</scope>
    <source>
        <strain evidence="1 2">120-4 pot B 10/14</strain>
    </source>
</reference>
<organism evidence="1 2">
    <name type="scientific">Gigaspora margarita</name>
    <dbReference type="NCBI Taxonomy" id="4874"/>
    <lineage>
        <taxon>Eukaryota</taxon>
        <taxon>Fungi</taxon>
        <taxon>Fungi incertae sedis</taxon>
        <taxon>Mucoromycota</taxon>
        <taxon>Glomeromycotina</taxon>
        <taxon>Glomeromycetes</taxon>
        <taxon>Diversisporales</taxon>
        <taxon>Gigasporaceae</taxon>
        <taxon>Gigaspora</taxon>
    </lineage>
</organism>
<gene>
    <name evidence="1" type="ORF">GMARGA_LOCUS7527</name>
</gene>
<keyword evidence="2" id="KW-1185">Reference proteome</keyword>
<accession>A0ABN7ULI9</accession>
<proteinExistence type="predicted"/>
<comment type="caution">
    <text evidence="1">The sequence shown here is derived from an EMBL/GenBank/DDBJ whole genome shotgun (WGS) entry which is preliminary data.</text>
</comment>
<evidence type="ECO:0000313" key="1">
    <source>
        <dbReference type="EMBL" id="CAG8614561.1"/>
    </source>
</evidence>
<sequence length="45" mass="4879">MSIVIYKSSLLQSANTGSLRANGALSINLTSNYMIKRQAGNHIIQ</sequence>
<name>A0ABN7ULI9_GIGMA</name>
<protein>
    <submittedName>
        <fullName evidence="1">12893_t:CDS:1</fullName>
    </submittedName>
</protein>
<dbReference type="EMBL" id="CAJVQB010003665">
    <property type="protein sequence ID" value="CAG8614561.1"/>
    <property type="molecule type" value="Genomic_DNA"/>
</dbReference>
<evidence type="ECO:0000313" key="2">
    <source>
        <dbReference type="Proteomes" id="UP000789901"/>
    </source>
</evidence>
<dbReference type="Proteomes" id="UP000789901">
    <property type="component" value="Unassembled WGS sequence"/>
</dbReference>